<dbReference type="InterPro" id="IPR005511">
    <property type="entry name" value="SMP-30"/>
</dbReference>
<feature type="binding site" evidence="3">
    <location>
        <position position="197"/>
    </location>
    <ligand>
        <name>a divalent metal cation</name>
        <dbReference type="ChEBI" id="CHEBI:60240"/>
    </ligand>
</feature>
<evidence type="ECO:0000259" key="4">
    <source>
        <dbReference type="Pfam" id="PF08450"/>
    </source>
</evidence>
<dbReference type="PRINTS" id="PR01790">
    <property type="entry name" value="SMP30FAMILY"/>
</dbReference>
<dbReference type="InterPro" id="IPR013658">
    <property type="entry name" value="SGL"/>
</dbReference>
<dbReference type="Gene3D" id="2.120.10.30">
    <property type="entry name" value="TolB, C-terminal domain"/>
    <property type="match status" value="1"/>
</dbReference>
<evidence type="ECO:0000256" key="1">
    <source>
        <dbReference type="ARBA" id="ARBA00008853"/>
    </source>
</evidence>
<dbReference type="InterPro" id="IPR011042">
    <property type="entry name" value="6-blade_b-propeller_TolB-like"/>
</dbReference>
<dbReference type="Pfam" id="PF08450">
    <property type="entry name" value="SGL"/>
    <property type="match status" value="1"/>
</dbReference>
<reference evidence="5" key="1">
    <citation type="submission" date="2017-10" db="EMBL/GenBank/DDBJ databases">
        <title>Massilia psychrophilum sp. nov., a novel purple-pigmented bacterium isolated from Tianshan glacier, Xinjiang Municipality, China.</title>
        <authorList>
            <person name="Wang H."/>
        </authorList>
    </citation>
    <scope>NUCLEOTIDE SEQUENCE [LARGE SCALE GENOMIC DNA]</scope>
    <source>
        <strain evidence="5">B2</strain>
    </source>
</reference>
<comment type="cofactor">
    <cofactor evidence="3">
        <name>Zn(2+)</name>
        <dbReference type="ChEBI" id="CHEBI:29105"/>
    </cofactor>
    <text evidence="3">Binds 1 divalent metal cation per subunit.</text>
</comment>
<dbReference type="Proteomes" id="UP000229897">
    <property type="component" value="Chromosome"/>
</dbReference>
<protein>
    <submittedName>
        <fullName evidence="5">Gluconolaconase</fullName>
    </submittedName>
</protein>
<evidence type="ECO:0000256" key="3">
    <source>
        <dbReference type="PIRSR" id="PIRSR605511-2"/>
    </source>
</evidence>
<dbReference type="RefSeq" id="WP_099876017.1">
    <property type="nucleotide sequence ID" value="NZ_CP024608.1"/>
</dbReference>
<feature type="binding site" evidence="3">
    <location>
        <position position="148"/>
    </location>
    <ligand>
        <name>a divalent metal cation</name>
        <dbReference type="ChEBI" id="CHEBI:60240"/>
    </ligand>
</feature>
<sequence length="287" mass="31076">MMLELMVDAKNALGECVLWCERSGRVFWTDILGSTLWAHHPASGATRSWAMPERLASFAFTDHDHRLLVGLATQLAYFELESGALTPICEIEAGLTTRMNDGRCDRQGRFVFGTFNEVEPRLPIGGFYRLNRDLSVERLPLPHVAIANSICFSPDGATMYYCDSPDRVIRCCDYDVVGGALSNQRVFAQVDGGGEPDGSCVDARGYVWNAQWGAGKLVRYAPDGSIDRTVAVPASQPSCVAFGGALLDQLYVSSARVGLASPVDADGGLFTGIVPGVRGLPESRFIC</sequence>
<proteinExistence type="inferred from homology"/>
<feature type="binding site" evidence="3">
    <location>
        <position position="100"/>
    </location>
    <ligand>
        <name>substrate</name>
    </ligand>
</feature>
<dbReference type="PANTHER" id="PTHR10907:SF47">
    <property type="entry name" value="REGUCALCIN"/>
    <property type="match status" value="1"/>
</dbReference>
<accession>A0A2D2DLL7</accession>
<dbReference type="EMBL" id="CP024608">
    <property type="protein sequence ID" value="ATQ75879.1"/>
    <property type="molecule type" value="Genomic_DNA"/>
</dbReference>
<keyword evidence="6" id="KW-1185">Reference proteome</keyword>
<name>A0A2D2DLL7_9BURK</name>
<organism evidence="5 6">
    <name type="scientific">Massilia violaceinigra</name>
    <dbReference type="NCBI Taxonomy" id="2045208"/>
    <lineage>
        <taxon>Bacteria</taxon>
        <taxon>Pseudomonadati</taxon>
        <taxon>Pseudomonadota</taxon>
        <taxon>Betaproteobacteria</taxon>
        <taxon>Burkholderiales</taxon>
        <taxon>Oxalobacteraceae</taxon>
        <taxon>Telluria group</taxon>
        <taxon>Massilia</taxon>
    </lineage>
</organism>
<dbReference type="SUPFAM" id="SSF63829">
    <property type="entry name" value="Calcium-dependent phosphotriesterase"/>
    <property type="match status" value="1"/>
</dbReference>
<comment type="similarity">
    <text evidence="1">Belongs to the SMP-30/CGR1 family.</text>
</comment>
<dbReference type="GO" id="GO:0005509">
    <property type="term" value="F:calcium ion binding"/>
    <property type="evidence" value="ECO:0007669"/>
    <property type="project" value="TreeGrafter"/>
</dbReference>
<keyword evidence="3" id="KW-0862">Zinc</keyword>
<dbReference type="PANTHER" id="PTHR10907">
    <property type="entry name" value="REGUCALCIN"/>
    <property type="match status" value="1"/>
</dbReference>
<dbReference type="GO" id="GO:0019853">
    <property type="term" value="P:L-ascorbic acid biosynthetic process"/>
    <property type="evidence" value="ECO:0007669"/>
    <property type="project" value="TreeGrafter"/>
</dbReference>
<evidence type="ECO:0000256" key="2">
    <source>
        <dbReference type="PIRSR" id="PIRSR605511-1"/>
    </source>
</evidence>
<evidence type="ECO:0000313" key="5">
    <source>
        <dbReference type="EMBL" id="ATQ75879.1"/>
    </source>
</evidence>
<dbReference type="GO" id="GO:0004341">
    <property type="term" value="F:gluconolactonase activity"/>
    <property type="evidence" value="ECO:0007669"/>
    <property type="project" value="TreeGrafter"/>
</dbReference>
<feature type="active site" description="Proton donor/acceptor" evidence="2">
    <location>
        <position position="197"/>
    </location>
</feature>
<keyword evidence="3" id="KW-0479">Metal-binding</keyword>
<evidence type="ECO:0000313" key="6">
    <source>
        <dbReference type="Proteomes" id="UP000229897"/>
    </source>
</evidence>
<feature type="binding site" evidence="3">
    <location>
        <position position="98"/>
    </location>
    <ligand>
        <name>substrate</name>
    </ligand>
</feature>
<gene>
    <name evidence="5" type="ORF">CR152_16090</name>
</gene>
<feature type="binding site" evidence="3">
    <location>
        <position position="15"/>
    </location>
    <ligand>
        <name>a divalent metal cation</name>
        <dbReference type="ChEBI" id="CHEBI:60240"/>
    </ligand>
</feature>
<dbReference type="AlphaFoldDB" id="A0A2D2DLL7"/>
<feature type="domain" description="SMP-30/Gluconolactonase/LRE-like region" evidence="4">
    <location>
        <begin position="13"/>
        <end position="256"/>
    </location>
</feature>
<dbReference type="OrthoDB" id="9775406at2"/>
<dbReference type="KEGG" id="mass:CR152_16090"/>